<feature type="domain" description="Transketolase-like pyrimidine-binding" evidence="5">
    <location>
        <begin position="50"/>
        <end position="223"/>
    </location>
</feature>
<dbReference type="OMA" id="SEAYYMA"/>
<dbReference type="PANTHER" id="PTHR42980">
    <property type="entry name" value="2-OXOISOVALERATE DEHYDROGENASE SUBUNIT BETA-RELATED"/>
    <property type="match status" value="1"/>
</dbReference>
<dbReference type="InterPro" id="IPR033248">
    <property type="entry name" value="Transketolase_C"/>
</dbReference>
<dbReference type="InterPro" id="IPR005475">
    <property type="entry name" value="Transketolase-like_Pyr-bd"/>
</dbReference>
<evidence type="ECO:0000313" key="6">
    <source>
        <dbReference type="EMBL" id="KPI86639.1"/>
    </source>
</evidence>
<dbReference type="SMART" id="SM00861">
    <property type="entry name" value="Transket_pyr"/>
    <property type="match status" value="1"/>
</dbReference>
<dbReference type="VEuPathDB" id="TriTrypDB:Lsey_0122_0270"/>
<dbReference type="OrthoDB" id="878at2759"/>
<dbReference type="Gene3D" id="3.40.50.970">
    <property type="match status" value="1"/>
</dbReference>
<keyword evidence="7" id="KW-1185">Reference proteome</keyword>
<dbReference type="Pfam" id="PF02780">
    <property type="entry name" value="Transketolase_C"/>
    <property type="match status" value="1"/>
</dbReference>
<dbReference type="Gene3D" id="3.40.50.920">
    <property type="match status" value="1"/>
</dbReference>
<dbReference type="InterPro" id="IPR009014">
    <property type="entry name" value="Transketo_C/PFOR_II"/>
</dbReference>
<dbReference type="GO" id="GO:0003863">
    <property type="term" value="F:branched-chain 2-oxo acid dehydrogenase activity"/>
    <property type="evidence" value="ECO:0007669"/>
    <property type="project" value="UniProtKB-EC"/>
</dbReference>
<dbReference type="FunFam" id="3.40.50.970:FF:000001">
    <property type="entry name" value="Pyruvate dehydrogenase E1 beta subunit"/>
    <property type="match status" value="1"/>
</dbReference>
<dbReference type="InterPro" id="IPR029061">
    <property type="entry name" value="THDP-binding"/>
</dbReference>
<dbReference type="Proteomes" id="UP000038009">
    <property type="component" value="Unassembled WGS sequence"/>
</dbReference>
<gene>
    <name evidence="6" type="ORF">ABL78_4317</name>
</gene>
<dbReference type="AlphaFoldDB" id="A0A0N0P5M5"/>
<dbReference type="Pfam" id="PF02779">
    <property type="entry name" value="Transket_pyr"/>
    <property type="match status" value="1"/>
</dbReference>
<dbReference type="EMBL" id="LJSK01000122">
    <property type="protein sequence ID" value="KPI86639.1"/>
    <property type="molecule type" value="Genomic_DNA"/>
</dbReference>
<proteinExistence type="predicted"/>
<name>A0A0N0P5M5_LEPSE</name>
<dbReference type="CDD" id="cd07036">
    <property type="entry name" value="TPP_PYR_E1-PDHc-beta_like"/>
    <property type="match status" value="1"/>
</dbReference>
<keyword evidence="3" id="KW-0560">Oxidoreductase</keyword>
<protein>
    <recommendedName>
        <fullName evidence="2">3-methyl-2-oxobutanoate dehydrogenase (2-methylpropanoyl-transferring)</fullName>
        <ecNumber evidence="2">1.2.4.4</ecNumber>
    </recommendedName>
</protein>
<reference evidence="6 7" key="1">
    <citation type="journal article" date="2015" name="PLoS Pathog.">
        <title>Leptomonas seymouri: Adaptations to the Dixenous Life Cycle Analyzed by Genome Sequencing, Transcriptome Profiling and Co-infection with Leishmania donovani.</title>
        <authorList>
            <person name="Kraeva N."/>
            <person name="Butenko A."/>
            <person name="Hlavacova J."/>
            <person name="Kostygov A."/>
            <person name="Myskova J."/>
            <person name="Grybchuk D."/>
            <person name="Lestinova T."/>
            <person name="Votypka J."/>
            <person name="Volf P."/>
            <person name="Opperdoes F."/>
            <person name="Flegontov P."/>
            <person name="Lukes J."/>
            <person name="Yurchenko V."/>
        </authorList>
    </citation>
    <scope>NUCLEOTIDE SEQUENCE [LARGE SCALE GENOMIC DNA]</scope>
    <source>
        <strain evidence="6 7">ATCC 30220</strain>
    </source>
</reference>
<comment type="cofactor">
    <cofactor evidence="1">
        <name>thiamine diphosphate</name>
        <dbReference type="ChEBI" id="CHEBI:58937"/>
    </cofactor>
</comment>
<evidence type="ECO:0000256" key="2">
    <source>
        <dbReference type="ARBA" id="ARBA00012277"/>
    </source>
</evidence>
<organism evidence="6 7">
    <name type="scientific">Leptomonas seymouri</name>
    <dbReference type="NCBI Taxonomy" id="5684"/>
    <lineage>
        <taxon>Eukaryota</taxon>
        <taxon>Discoba</taxon>
        <taxon>Euglenozoa</taxon>
        <taxon>Kinetoplastea</taxon>
        <taxon>Metakinetoplastina</taxon>
        <taxon>Trypanosomatida</taxon>
        <taxon>Trypanosomatidae</taxon>
        <taxon>Leishmaniinae</taxon>
        <taxon>Leptomonas</taxon>
    </lineage>
</organism>
<dbReference type="EC" id="1.2.4.4" evidence="2"/>
<comment type="catalytic activity">
    <reaction evidence="4">
        <text>N(6)-[(R)-lipoyl]-L-lysyl-[protein] + 3-methyl-2-oxobutanoate + H(+) = N(6)-[(R)-S(8)-2-methylpropanoyldihydrolipoyl]-L-lysyl-[protein] + CO2</text>
        <dbReference type="Rhea" id="RHEA:13457"/>
        <dbReference type="Rhea" id="RHEA-COMP:10474"/>
        <dbReference type="Rhea" id="RHEA-COMP:10497"/>
        <dbReference type="ChEBI" id="CHEBI:11851"/>
        <dbReference type="ChEBI" id="CHEBI:15378"/>
        <dbReference type="ChEBI" id="CHEBI:16526"/>
        <dbReference type="ChEBI" id="CHEBI:83099"/>
        <dbReference type="ChEBI" id="CHEBI:83142"/>
        <dbReference type="EC" id="1.2.4.4"/>
    </reaction>
    <physiologicalReaction direction="left-to-right" evidence="4">
        <dbReference type="Rhea" id="RHEA:13458"/>
    </physiologicalReaction>
</comment>
<dbReference type="SUPFAM" id="SSF52922">
    <property type="entry name" value="TK C-terminal domain-like"/>
    <property type="match status" value="1"/>
</dbReference>
<dbReference type="PROSITE" id="PS51257">
    <property type="entry name" value="PROKAR_LIPOPROTEIN"/>
    <property type="match status" value="1"/>
</dbReference>
<dbReference type="GO" id="GO:0007584">
    <property type="term" value="P:response to nutrient"/>
    <property type="evidence" value="ECO:0007669"/>
    <property type="project" value="TreeGrafter"/>
</dbReference>
<dbReference type="GO" id="GO:0009083">
    <property type="term" value="P:branched-chain amino acid catabolic process"/>
    <property type="evidence" value="ECO:0007669"/>
    <property type="project" value="TreeGrafter"/>
</dbReference>
<accession>A0A0N0P5M5</accession>
<dbReference type="PANTHER" id="PTHR42980:SF1">
    <property type="entry name" value="2-OXOISOVALERATE DEHYDROGENASE SUBUNIT BETA, MITOCHONDRIAL"/>
    <property type="match status" value="1"/>
</dbReference>
<comment type="caution">
    <text evidence="6">The sequence shown here is derived from an EMBL/GenBank/DDBJ whole genome shotgun (WGS) entry which is preliminary data.</text>
</comment>
<evidence type="ECO:0000256" key="4">
    <source>
        <dbReference type="ARBA" id="ARBA00051764"/>
    </source>
</evidence>
<evidence type="ECO:0000256" key="3">
    <source>
        <dbReference type="ARBA" id="ARBA00023002"/>
    </source>
</evidence>
<evidence type="ECO:0000259" key="5">
    <source>
        <dbReference type="SMART" id="SM00861"/>
    </source>
</evidence>
<dbReference type="FunFam" id="3.40.50.920:FF:000020">
    <property type="entry name" value="Putative 2-oxoisovalerate dehydrogenase beta subunit, mitochondrial"/>
    <property type="match status" value="1"/>
</dbReference>
<evidence type="ECO:0000256" key="1">
    <source>
        <dbReference type="ARBA" id="ARBA00001964"/>
    </source>
</evidence>
<dbReference type="SUPFAM" id="SSF52518">
    <property type="entry name" value="Thiamin diphosphate-binding fold (THDP-binding)"/>
    <property type="match status" value="1"/>
</dbReference>
<sequence length="367" mass="39863">MRRVISSTLLAGSGSCAAIIAKRHAGVQPGEFKFAPVAGEEEATRNGVKMNLFQAINSGLDHALSKEKTVLLGEDVAFGGVFRCSLDLLKKHGPQKVFDSPLTEQGVVGFAVGMAAVGWHPIAEVQFADYIFPAFDQIVNEAAKYRFRTGGSFQCGMLIRAPCSAVGHGGIYHSQSVEGYFNHCPGLKIVMPSSPSEAKGFLLKCMEENDPCLLFEPKILYRSAIEEVNPDYYTLPLGKGRVLMEGRDVTVVTYGSQVYVAAKAAEMASKEGISVELIDLRSLLPWDRELVASSVKKTGKVIVTHEAPKTSGYGAELVSSITEDCFLSLEAPPTRVCGLDTPFPLHERLYLPNEYKLLDAIKSVVHF</sequence>
<evidence type="ECO:0000313" key="7">
    <source>
        <dbReference type="Proteomes" id="UP000038009"/>
    </source>
</evidence>